<dbReference type="Pfam" id="PF06634">
    <property type="entry name" value="DUF1156"/>
    <property type="match status" value="1"/>
</dbReference>
<evidence type="ECO:0000313" key="4">
    <source>
        <dbReference type="Proteomes" id="UP000198932"/>
    </source>
</evidence>
<evidence type="ECO:0000259" key="2">
    <source>
        <dbReference type="Pfam" id="PF06634"/>
    </source>
</evidence>
<dbReference type="GO" id="GO:0032259">
    <property type="term" value="P:methylation"/>
    <property type="evidence" value="ECO:0007669"/>
    <property type="project" value="UniProtKB-KW"/>
</dbReference>
<dbReference type="EMBL" id="FOYN01000004">
    <property type="protein sequence ID" value="SFR56325.1"/>
    <property type="molecule type" value="Genomic_DNA"/>
</dbReference>
<accession>A0A1I6HPE7</accession>
<dbReference type="RefSeq" id="WP_092923575.1">
    <property type="nucleotide sequence ID" value="NZ_FOYN01000004.1"/>
</dbReference>
<protein>
    <submittedName>
        <fullName evidence="3">Adenine-specific DNA methylase, contains a Zn-ribbon domain</fullName>
    </submittedName>
</protein>
<dbReference type="InterPro" id="IPR002052">
    <property type="entry name" value="DNA_methylase_N6_adenine_CS"/>
</dbReference>
<dbReference type="InterPro" id="IPR009537">
    <property type="entry name" value="DUF1156"/>
</dbReference>
<feature type="region of interest" description="Disordered" evidence="1">
    <location>
        <begin position="104"/>
        <end position="127"/>
    </location>
</feature>
<feature type="domain" description="DUF1156" evidence="2">
    <location>
        <begin position="26"/>
        <end position="74"/>
    </location>
</feature>
<dbReference type="Gene3D" id="3.40.50.150">
    <property type="entry name" value="Vaccinia Virus protein VP39"/>
    <property type="match status" value="1"/>
</dbReference>
<dbReference type="GO" id="GO:0008168">
    <property type="term" value="F:methyltransferase activity"/>
    <property type="evidence" value="ECO:0007669"/>
    <property type="project" value="UniProtKB-KW"/>
</dbReference>
<dbReference type="SUPFAM" id="SSF53335">
    <property type="entry name" value="S-adenosyl-L-methionine-dependent methyltransferases"/>
    <property type="match status" value="2"/>
</dbReference>
<dbReference type="STRING" id="35743.SAMN04487937_2792"/>
<dbReference type="InterPro" id="IPR029063">
    <property type="entry name" value="SAM-dependent_MTases_sf"/>
</dbReference>
<organism evidence="3 4">
    <name type="scientific">Halorubrum sodomense</name>
    <dbReference type="NCBI Taxonomy" id="35743"/>
    <lineage>
        <taxon>Archaea</taxon>
        <taxon>Methanobacteriati</taxon>
        <taxon>Methanobacteriota</taxon>
        <taxon>Stenosarchaea group</taxon>
        <taxon>Halobacteria</taxon>
        <taxon>Halobacteriales</taxon>
        <taxon>Haloferacaceae</taxon>
        <taxon>Halorubrum</taxon>
    </lineage>
</organism>
<evidence type="ECO:0000313" key="3">
    <source>
        <dbReference type="EMBL" id="SFR56325.1"/>
    </source>
</evidence>
<dbReference type="AlphaFoldDB" id="A0A1I6HPE7"/>
<dbReference type="GO" id="GO:0003676">
    <property type="term" value="F:nucleic acid binding"/>
    <property type="evidence" value="ECO:0007669"/>
    <property type="project" value="InterPro"/>
</dbReference>
<dbReference type="Proteomes" id="UP000198932">
    <property type="component" value="Unassembled WGS sequence"/>
</dbReference>
<proteinExistence type="predicted"/>
<gene>
    <name evidence="3" type="ORF">SAMN04487937_2792</name>
</gene>
<keyword evidence="3" id="KW-0808">Transferase</keyword>
<sequence length="958" mass="108141">MSEKVTDETETTEQDSPDKVVIERKLPLTAIDIESQKDMKARRYHSLRSLHKWFAARPTPASRLSVLGSVLPAEVDDDELLKLMQIGPKELQSGRAEYVERKFSEPKGSGGLDDHYGYPNPNTQSPTTTELEQLHKQVAEAWGGELPTVLDPTAGRGIIPFEAVRYGLPAKASELNPVASLIMKVALEYAPEIGSLESEVKTWKEKIHAEAKSNIEEYYPTENSDHEILNSSVTYLIKCDSCEGDIPLVMKWWLNKTSNGGDAVKPIYDSGEVHYEHVKVQNTDSDYDPQDGPVTRGSAECPHCGVVTESDEVREKIKDGEFEYSVYGVNYEDGQGEWKFRAGSEVDMRGMEKAAERVETDFGMMDFLSEPIPEGQETERLPRHGMNEWRDIFTPRQLVVHYEYLQSFDKYKSEVRDQYDSRVADAILTLLALASSRALSFNTRLSQWYDEIGCPDKIFTDNNFSPKKMFTDNNLSAPRRGYLQRIEQVLESYEDLASYVEGSNPAEIAQMDAAQLSERWDEDSVDVAVVDPPYYSSIMYAELSDVFYVLQKEYLKDIHSDMFSSRLTNKDDEAVANPSRFNEIAGDEKSQSELAKQDYEKKMTSIFEEVNSLLSDTGVITVMFTHRDMDAWDTLTTAFIEAGFTISATHPIKTEQSDRVGMQGKASADSSIFLVGRKQAVGRGSESTLWEDIKRDIAEVAEQEARSIIESGYNISKTDMAIAAYGPTLQKFAQEYPVVDKKGEPVRPREALSEAREAVTEVIAKTFLNTRGIDNLDTLTRWYILAWLIYENDTFPYDEGNQLGVAAGVDINDIKQPTKIWGKSRGDIQLKDYDDRVQDIVLLRDDSVDNPSSRKYPVDPTDTRFTYTIDAVHSAIHVYEREGARAAWDWLTERNLKSDDAFEVAVTALLEVLPEENDMYETLVNLISGETGEYLDINVDHIDMSGVDRQTSLGDHAE</sequence>
<name>A0A1I6HPE7_HALSD</name>
<keyword evidence="3" id="KW-0489">Methyltransferase</keyword>
<evidence type="ECO:0000256" key="1">
    <source>
        <dbReference type="SAM" id="MobiDB-lite"/>
    </source>
</evidence>
<keyword evidence="4" id="KW-1185">Reference proteome</keyword>
<dbReference type="OrthoDB" id="93530at2157"/>
<reference evidence="4" key="1">
    <citation type="submission" date="2016-10" db="EMBL/GenBank/DDBJ databases">
        <authorList>
            <person name="Varghese N."/>
            <person name="Submissions S."/>
        </authorList>
    </citation>
    <scope>NUCLEOTIDE SEQUENCE [LARGE SCALE GENOMIC DNA]</scope>
    <source>
        <strain evidence="4">RD 26</strain>
    </source>
</reference>
<dbReference type="PROSITE" id="PS00092">
    <property type="entry name" value="N6_MTASE"/>
    <property type="match status" value="1"/>
</dbReference>